<keyword evidence="7" id="KW-0067">ATP-binding</keyword>
<feature type="transmembrane region" description="Helical" evidence="12">
    <location>
        <begin position="1017"/>
        <end position="1039"/>
    </location>
</feature>
<dbReference type="GO" id="GO:0140359">
    <property type="term" value="F:ABC-type transporter activity"/>
    <property type="evidence" value="ECO:0007669"/>
    <property type="project" value="InterPro"/>
</dbReference>
<evidence type="ECO:0000256" key="10">
    <source>
        <dbReference type="ARBA" id="ARBA00037747"/>
    </source>
</evidence>
<dbReference type="Gene3D" id="3.40.50.300">
    <property type="entry name" value="P-loop containing nucleotide triphosphate hydrolases"/>
    <property type="match status" value="1"/>
</dbReference>
<feature type="transmembrane region" description="Helical" evidence="12">
    <location>
        <begin position="1075"/>
        <end position="1093"/>
    </location>
</feature>
<evidence type="ECO:0000256" key="3">
    <source>
        <dbReference type="ARBA" id="ARBA00022448"/>
    </source>
</evidence>
<dbReference type="Gramene" id="OQU78697">
    <property type="protein sequence ID" value="OQU78697"/>
    <property type="gene ID" value="SORBI_3008G033700"/>
</dbReference>
<feature type="transmembrane region" description="Helical" evidence="12">
    <location>
        <begin position="933"/>
        <end position="950"/>
    </location>
</feature>
<dbReference type="Pfam" id="PF19055">
    <property type="entry name" value="ABC2_membrane_7"/>
    <property type="match status" value="1"/>
</dbReference>
<feature type="domain" description="ABC transporter" evidence="13">
    <location>
        <begin position="199"/>
        <end position="480"/>
    </location>
</feature>
<feature type="transmembrane region" description="Helical" evidence="12">
    <location>
        <begin position="902"/>
        <end position="921"/>
    </location>
</feature>
<evidence type="ECO:0000313" key="14">
    <source>
        <dbReference type="EMBL" id="OQU78697.1"/>
    </source>
</evidence>
<organism evidence="14 15">
    <name type="scientific">Sorghum bicolor</name>
    <name type="common">Sorghum</name>
    <name type="synonym">Sorghum vulgare</name>
    <dbReference type="NCBI Taxonomy" id="4558"/>
    <lineage>
        <taxon>Eukaryota</taxon>
        <taxon>Viridiplantae</taxon>
        <taxon>Streptophyta</taxon>
        <taxon>Embryophyta</taxon>
        <taxon>Tracheophyta</taxon>
        <taxon>Spermatophyta</taxon>
        <taxon>Magnoliopsida</taxon>
        <taxon>Liliopsida</taxon>
        <taxon>Poales</taxon>
        <taxon>Poaceae</taxon>
        <taxon>PACMAD clade</taxon>
        <taxon>Panicoideae</taxon>
        <taxon>Andropogonodae</taxon>
        <taxon>Andropogoneae</taxon>
        <taxon>Sorghinae</taxon>
        <taxon>Sorghum</taxon>
    </lineage>
</organism>
<evidence type="ECO:0000256" key="12">
    <source>
        <dbReference type="SAM" id="Phobius"/>
    </source>
</evidence>
<evidence type="ECO:0000256" key="9">
    <source>
        <dbReference type="ARBA" id="ARBA00023136"/>
    </source>
</evidence>
<dbReference type="ExpressionAtlas" id="A0A1Z5R4M9">
    <property type="expression patterns" value="baseline and differential"/>
</dbReference>
<reference evidence="14 15" key="1">
    <citation type="journal article" date="2009" name="Nature">
        <title>The Sorghum bicolor genome and the diversification of grasses.</title>
        <authorList>
            <person name="Paterson A.H."/>
            <person name="Bowers J.E."/>
            <person name="Bruggmann R."/>
            <person name="Dubchak I."/>
            <person name="Grimwood J."/>
            <person name="Gundlach H."/>
            <person name="Haberer G."/>
            <person name="Hellsten U."/>
            <person name="Mitros T."/>
            <person name="Poliakov A."/>
            <person name="Schmutz J."/>
            <person name="Spannagl M."/>
            <person name="Tang H."/>
            <person name="Wang X."/>
            <person name="Wicker T."/>
            <person name="Bharti A.K."/>
            <person name="Chapman J."/>
            <person name="Feltus F.A."/>
            <person name="Gowik U."/>
            <person name="Grigoriev I.V."/>
            <person name="Lyons E."/>
            <person name="Maher C.A."/>
            <person name="Martis M."/>
            <person name="Narechania A."/>
            <person name="Otillar R.P."/>
            <person name="Penning B.W."/>
            <person name="Salamov A.A."/>
            <person name="Wang Y."/>
            <person name="Zhang L."/>
            <person name="Carpita N.C."/>
            <person name="Freeling M."/>
            <person name="Gingle A.R."/>
            <person name="Hash C.T."/>
            <person name="Keller B."/>
            <person name="Klein P."/>
            <person name="Kresovich S."/>
            <person name="McCann M.C."/>
            <person name="Ming R."/>
            <person name="Peterson D.G."/>
            <person name="Mehboob-ur-Rahman"/>
            <person name="Ware D."/>
            <person name="Westhoff P."/>
            <person name="Mayer K.F."/>
            <person name="Messing J."/>
            <person name="Rokhsar D.S."/>
        </authorList>
    </citation>
    <scope>NUCLEOTIDE SEQUENCE [LARGE SCALE GENOMIC DNA]</scope>
    <source>
        <strain evidence="15">cv. BTx623</strain>
    </source>
</reference>
<dbReference type="FunFam" id="3.40.50.300:FF:000532">
    <property type="entry name" value="ABC transporter G family member 34"/>
    <property type="match status" value="1"/>
</dbReference>
<feature type="transmembrane region" description="Helical" evidence="12">
    <location>
        <begin position="979"/>
        <end position="1005"/>
    </location>
</feature>
<reference evidence="15" key="2">
    <citation type="journal article" date="2018" name="Plant J.">
        <title>The Sorghum bicolor reference genome: improved assembly, gene annotations, a transcriptome atlas, and signatures of genome organization.</title>
        <authorList>
            <person name="McCormick R.F."/>
            <person name="Truong S.K."/>
            <person name="Sreedasyam A."/>
            <person name="Jenkins J."/>
            <person name="Shu S."/>
            <person name="Sims D."/>
            <person name="Kennedy M."/>
            <person name="Amirebrahimi M."/>
            <person name="Weers B.D."/>
            <person name="McKinley B."/>
            <person name="Mattison A."/>
            <person name="Morishige D.T."/>
            <person name="Grimwood J."/>
            <person name="Schmutz J."/>
            <person name="Mullet J.E."/>
        </authorList>
    </citation>
    <scope>NUCLEOTIDE SEQUENCE [LARGE SCALE GENOMIC DNA]</scope>
    <source>
        <strain evidence="15">cv. BTx623</strain>
    </source>
</reference>
<feature type="transmembrane region" description="Helical" evidence="12">
    <location>
        <begin position="720"/>
        <end position="740"/>
    </location>
</feature>
<keyword evidence="8 12" id="KW-1133">Transmembrane helix</keyword>
<name>A0A1Z5R4M9_SORBI</name>
<dbReference type="InterPro" id="IPR043926">
    <property type="entry name" value="ABCG_dom"/>
</dbReference>
<proteinExistence type="inferred from homology"/>
<keyword evidence="3" id="KW-0813">Transport</keyword>
<dbReference type="InterPro" id="IPR003593">
    <property type="entry name" value="AAA+_ATPase"/>
</dbReference>
<keyword evidence="6" id="KW-0547">Nucleotide-binding</keyword>
<keyword evidence="4 12" id="KW-0812">Transmembrane</keyword>
<feature type="compositionally biased region" description="Low complexity" evidence="11">
    <location>
        <begin position="49"/>
        <end position="60"/>
    </location>
</feature>
<protein>
    <recommendedName>
        <fullName evidence="13">ABC transporter domain-containing protein</fullName>
    </recommendedName>
</protein>
<comment type="similarity">
    <text evidence="2">Belongs to the ABC transporter superfamily. ABCG family. PDR (TC 3.A.1.205) subfamily.</text>
</comment>
<evidence type="ECO:0000259" key="13">
    <source>
        <dbReference type="PROSITE" id="PS50893"/>
    </source>
</evidence>
<keyword evidence="5" id="KW-0677">Repeat</keyword>
<evidence type="ECO:0000256" key="4">
    <source>
        <dbReference type="ARBA" id="ARBA00022692"/>
    </source>
</evidence>
<feature type="region of interest" description="Disordered" evidence="11">
    <location>
        <begin position="1"/>
        <end position="60"/>
    </location>
</feature>
<dbReference type="Pfam" id="PF01061">
    <property type="entry name" value="ABC2_membrane"/>
    <property type="match status" value="2"/>
</dbReference>
<dbReference type="GO" id="GO:0005524">
    <property type="term" value="F:ATP binding"/>
    <property type="evidence" value="ECO:0007669"/>
    <property type="project" value="UniProtKB-KW"/>
</dbReference>
<dbReference type="PROSITE" id="PS50893">
    <property type="entry name" value="ABC_TRANSPORTER_2"/>
    <property type="match status" value="1"/>
</dbReference>
<dbReference type="GO" id="GO:0005886">
    <property type="term" value="C:plasma membrane"/>
    <property type="evidence" value="ECO:0007669"/>
    <property type="project" value="UniProtKB-ARBA"/>
</dbReference>
<dbReference type="SMART" id="SM00382">
    <property type="entry name" value="AAA"/>
    <property type="match status" value="1"/>
</dbReference>
<evidence type="ECO:0000256" key="11">
    <source>
        <dbReference type="SAM" id="MobiDB-lite"/>
    </source>
</evidence>
<sequence>MDHQDAGDGEERQQQLDDREDEQDHVLLSPPEEDGNQEPLEIDKESVVQQQQQQQQLPLSLSSSWRAAAVSFRESLSRSVSFSLNNEQEKDDEVELRWAAVERLPTMDRLHTSLQLHAEEQQVVDVRRLGAAERRMVVDTLIANIHRDNLRLLRKQRQRMDRVGVRPPTVEVRWRDVQVEADCQVVHGKPLPTIWNTIVSNLSLVSTMVGLNNGQQARVRILHGVSGVVKPSRLTLLLGPPGCGKTTLLKALAGKLNATGLKVTGEVEYNGVELSSFVPEKTAAYIDQYDLHVPEMTVRETIDFSARFQGVGNRAEIMKEVIRKEKEAGITPDPDVDTYMKAISVEGLERSMQTDYIMKIMGLDVCADIMVGDAMRRGISGGEKKRLTTGEMIVGPSKALFMDEISTGLDSSTTFQIVSSLQQLAHISESTILVSLLQPAPETYELFDDIILMAEGKIVYHGSKSCIMSFFESCGFKCPDRKGSADFLQEVLSEKDQQQYWSRGGEAYNFFTIDQFCDKFKVSQIGQNLDGEISKPYDKSKGHKNALSYSIYSLSKWELLKACFARELLLMKRNAFIYITKIVQLALLAAIVGTVFLRTHMGVDRVLGNYYMGSLFFALLLLMVNGFPELSMAVIRLPVFYKQRDYYFYPAWAYAIPAFVLKVPISLVESIAWTSLSYFLIGYTPEASRFLYHLLILFLIHTGALSMFRCVASYCQTMVASVVGGTTILVPILLFGGFLIPRPSMPNWLKWGFWLSPLSYAEIGLTKNEFLAPRWTKLMLMKRGGQLIYAGPLGHHSCMLIQYFQAVPGVPKIKDNYNPSTWMLEVTSTSVEAQLGVDFAQVYKESSMYKDKDEIVRLLSIPPLGTSNLHFPTQYPQKFWEQFKACIWKQCLSYWRTPSYNLVRILFITFTCIAFGALYWQQGDINRINDEQGLFNILGCMFGTTIFVGINNCQSVMPFVSIERSVVYRERFAGMYSPWAYSFAQVIMEIPYVLVQIVFFMLVAYPMIGYALEAAKFFWLIYTMFCTLLYFVYFGMMMVSLTPNIQVASILTSLFYTIQNLMSGYTVPGPKIPKWWLWLYYTSPMSWTLNLFFTTQFGYEDHKKIEVFGETKSVAAFLRDYFGFRRELLPITAVVLVAFPIFFATLFGYSISKLNFQRR</sequence>
<feature type="transmembrane region" description="Helical" evidence="12">
    <location>
        <begin position="575"/>
        <end position="597"/>
    </location>
</feature>
<dbReference type="GO" id="GO:0016887">
    <property type="term" value="F:ATP hydrolysis activity"/>
    <property type="evidence" value="ECO:0007669"/>
    <property type="project" value="InterPro"/>
</dbReference>
<feature type="transmembrane region" description="Helical" evidence="12">
    <location>
        <begin position="690"/>
        <end position="708"/>
    </location>
</feature>
<evidence type="ECO:0000256" key="2">
    <source>
        <dbReference type="ARBA" id="ARBA00006012"/>
    </source>
</evidence>
<dbReference type="Proteomes" id="UP000000768">
    <property type="component" value="Chromosome 8"/>
</dbReference>
<dbReference type="PANTHER" id="PTHR19241">
    <property type="entry name" value="ATP-BINDING CASSETTE TRANSPORTER"/>
    <property type="match status" value="1"/>
</dbReference>
<keyword evidence="9 12" id="KW-0472">Membrane</keyword>
<dbReference type="InterPro" id="IPR003439">
    <property type="entry name" value="ABC_transporter-like_ATP-bd"/>
</dbReference>
<evidence type="ECO:0000256" key="5">
    <source>
        <dbReference type="ARBA" id="ARBA00022737"/>
    </source>
</evidence>
<feature type="transmembrane region" description="Helical" evidence="12">
    <location>
        <begin position="647"/>
        <end position="669"/>
    </location>
</feature>
<comment type="function">
    <text evidence="10">May be a general defense protein.</text>
</comment>
<evidence type="ECO:0000256" key="7">
    <source>
        <dbReference type="ARBA" id="ARBA00022840"/>
    </source>
</evidence>
<feature type="compositionally biased region" description="Basic and acidic residues" evidence="11">
    <location>
        <begin position="1"/>
        <end position="25"/>
    </location>
</feature>
<evidence type="ECO:0000313" key="15">
    <source>
        <dbReference type="Proteomes" id="UP000000768"/>
    </source>
</evidence>
<dbReference type="EMBL" id="CM000767">
    <property type="protein sequence ID" value="OQU78697.1"/>
    <property type="molecule type" value="Genomic_DNA"/>
</dbReference>
<accession>A0A1Z5R4M9</accession>
<feature type="transmembrane region" description="Helical" evidence="12">
    <location>
        <begin position="1045"/>
        <end position="1063"/>
    </location>
</feature>
<evidence type="ECO:0000256" key="8">
    <source>
        <dbReference type="ARBA" id="ARBA00022989"/>
    </source>
</evidence>
<dbReference type="InterPro" id="IPR013525">
    <property type="entry name" value="ABC2_TM"/>
</dbReference>
<evidence type="ECO:0000256" key="6">
    <source>
        <dbReference type="ARBA" id="ARBA00022741"/>
    </source>
</evidence>
<dbReference type="AlphaFoldDB" id="A0A1Z5R4M9"/>
<feature type="transmembrane region" description="Helical" evidence="12">
    <location>
        <begin position="1128"/>
        <end position="1149"/>
    </location>
</feature>
<feature type="transmembrane region" description="Helical" evidence="12">
    <location>
        <begin position="609"/>
        <end position="627"/>
    </location>
</feature>
<keyword evidence="15" id="KW-1185">Reference proteome</keyword>
<gene>
    <name evidence="14" type="ORF">SORBI_3008G033700</name>
</gene>
<dbReference type="SUPFAM" id="SSF52540">
    <property type="entry name" value="P-loop containing nucleoside triphosphate hydrolases"/>
    <property type="match status" value="1"/>
</dbReference>
<evidence type="ECO:0000256" key="1">
    <source>
        <dbReference type="ARBA" id="ARBA00004141"/>
    </source>
</evidence>
<dbReference type="Pfam" id="PF00005">
    <property type="entry name" value="ABC_tran"/>
    <property type="match status" value="1"/>
</dbReference>
<comment type="subcellular location">
    <subcellularLocation>
        <location evidence="1">Membrane</location>
        <topology evidence="1">Multi-pass membrane protein</topology>
    </subcellularLocation>
</comment>
<dbReference type="InterPro" id="IPR027417">
    <property type="entry name" value="P-loop_NTPase"/>
</dbReference>